<dbReference type="SUPFAM" id="SSF52402">
    <property type="entry name" value="Adenine nucleotide alpha hydrolases-like"/>
    <property type="match status" value="1"/>
</dbReference>
<dbReference type="Pfam" id="PF00582">
    <property type="entry name" value="Usp"/>
    <property type="match status" value="1"/>
</dbReference>
<dbReference type="InterPro" id="IPR014729">
    <property type="entry name" value="Rossmann-like_a/b/a_fold"/>
</dbReference>
<organism evidence="3 4">
    <name type="scientific">Opitutus terrae (strain DSM 11246 / JCM 15787 / PB90-1)</name>
    <dbReference type="NCBI Taxonomy" id="452637"/>
    <lineage>
        <taxon>Bacteria</taxon>
        <taxon>Pseudomonadati</taxon>
        <taxon>Verrucomicrobiota</taxon>
        <taxon>Opitutia</taxon>
        <taxon>Opitutales</taxon>
        <taxon>Opitutaceae</taxon>
        <taxon>Opitutus</taxon>
    </lineage>
</organism>
<name>B2A021_OPITP</name>
<dbReference type="KEGG" id="ote:Oter_4083"/>
<dbReference type="Gene3D" id="3.40.50.620">
    <property type="entry name" value="HUPs"/>
    <property type="match status" value="1"/>
</dbReference>
<proteinExistence type="inferred from homology"/>
<dbReference type="STRING" id="452637.Oter_4083"/>
<dbReference type="eggNOG" id="COG0589">
    <property type="taxonomic scope" value="Bacteria"/>
</dbReference>
<feature type="domain" description="UspA" evidence="2">
    <location>
        <begin position="23"/>
        <end position="163"/>
    </location>
</feature>
<sequence length="172" mass="18277">MCPCYANLRVVTAEHIWHSAGVTTVLTPVDFSGITNSVVSQAIALAKATGGRIVLLNVLQPPVITSEYGPFMENIGEIVLVGEKAAAKQLARLEESLTAQGIETETLQLTGTPVTNILKQAEKTQADYIVMGSHGHTAFYDLLVGSTTHGVLLRATCPVVIVPAAKKKGRKK</sequence>
<dbReference type="HOGENOM" id="CLU_049301_11_2_0"/>
<dbReference type="PANTHER" id="PTHR46268:SF6">
    <property type="entry name" value="UNIVERSAL STRESS PROTEIN UP12"/>
    <property type="match status" value="1"/>
</dbReference>
<dbReference type="PANTHER" id="PTHR46268">
    <property type="entry name" value="STRESS RESPONSE PROTEIN NHAX"/>
    <property type="match status" value="1"/>
</dbReference>
<comment type="similarity">
    <text evidence="1">Belongs to the universal stress protein A family.</text>
</comment>
<dbReference type="CDD" id="cd00293">
    <property type="entry name" value="USP-like"/>
    <property type="match status" value="1"/>
</dbReference>
<dbReference type="EMBL" id="CP001032">
    <property type="protein sequence ID" value="ACB77357.1"/>
    <property type="molecule type" value="Genomic_DNA"/>
</dbReference>
<dbReference type="InterPro" id="IPR006016">
    <property type="entry name" value="UspA"/>
</dbReference>
<dbReference type="Proteomes" id="UP000007013">
    <property type="component" value="Chromosome"/>
</dbReference>
<dbReference type="AlphaFoldDB" id="B2A021"/>
<reference evidence="3 4" key="1">
    <citation type="journal article" date="2011" name="J. Bacteriol.">
        <title>Genome sequence of the verrucomicrobium Opitutus terrae PB90-1, an abundant inhabitant of rice paddy soil ecosystems.</title>
        <authorList>
            <person name="van Passel M.W."/>
            <person name="Kant R."/>
            <person name="Palva A."/>
            <person name="Copeland A."/>
            <person name="Lucas S."/>
            <person name="Lapidus A."/>
            <person name="Glavina del Rio T."/>
            <person name="Pitluck S."/>
            <person name="Goltsman E."/>
            <person name="Clum A."/>
            <person name="Sun H."/>
            <person name="Schmutz J."/>
            <person name="Larimer F.W."/>
            <person name="Land M.L."/>
            <person name="Hauser L."/>
            <person name="Kyrpides N."/>
            <person name="Mikhailova N."/>
            <person name="Richardson P.P."/>
            <person name="Janssen P.H."/>
            <person name="de Vos W.M."/>
            <person name="Smidt H."/>
        </authorList>
    </citation>
    <scope>NUCLEOTIDE SEQUENCE [LARGE SCALE GENOMIC DNA]</scope>
    <source>
        <strain evidence="4">DSM 11246 / JCM 15787 / PB90-1</strain>
    </source>
</reference>
<evidence type="ECO:0000256" key="1">
    <source>
        <dbReference type="ARBA" id="ARBA00008791"/>
    </source>
</evidence>
<accession>B2A021</accession>
<dbReference type="PRINTS" id="PR01438">
    <property type="entry name" value="UNVRSLSTRESS"/>
</dbReference>
<dbReference type="InterPro" id="IPR006015">
    <property type="entry name" value="Universal_stress_UspA"/>
</dbReference>
<gene>
    <name evidence="3" type="ordered locus">Oter_4083</name>
</gene>
<evidence type="ECO:0000313" key="3">
    <source>
        <dbReference type="EMBL" id="ACB77357.1"/>
    </source>
</evidence>
<dbReference type="PIRSF" id="PIRSF006276">
    <property type="entry name" value="UspA"/>
    <property type="match status" value="1"/>
</dbReference>
<keyword evidence="4" id="KW-1185">Reference proteome</keyword>
<evidence type="ECO:0000313" key="4">
    <source>
        <dbReference type="Proteomes" id="UP000007013"/>
    </source>
</evidence>
<evidence type="ECO:0000259" key="2">
    <source>
        <dbReference type="Pfam" id="PF00582"/>
    </source>
</evidence>
<protein>
    <submittedName>
        <fullName evidence="3">UspA domain protein</fullName>
    </submittedName>
</protein>